<dbReference type="Proteomes" id="UP000316706">
    <property type="component" value="Unassembled WGS sequence"/>
</dbReference>
<keyword evidence="2" id="KW-1185">Reference proteome</keyword>
<evidence type="ECO:0000313" key="2">
    <source>
        <dbReference type="Proteomes" id="UP000316706"/>
    </source>
</evidence>
<name>A0A543IGL3_9ACTN</name>
<dbReference type="EMBL" id="VFPO01000001">
    <property type="protein sequence ID" value="TQM69660.1"/>
    <property type="molecule type" value="Genomic_DNA"/>
</dbReference>
<gene>
    <name evidence="1" type="ORF">FHX41_3362</name>
</gene>
<organism evidence="1 2">
    <name type="scientific">Actinomadura hallensis</name>
    <dbReference type="NCBI Taxonomy" id="337895"/>
    <lineage>
        <taxon>Bacteria</taxon>
        <taxon>Bacillati</taxon>
        <taxon>Actinomycetota</taxon>
        <taxon>Actinomycetes</taxon>
        <taxon>Streptosporangiales</taxon>
        <taxon>Thermomonosporaceae</taxon>
        <taxon>Actinomadura</taxon>
    </lineage>
</organism>
<accession>A0A543IGL3</accession>
<comment type="caution">
    <text evidence="1">The sequence shown here is derived from an EMBL/GenBank/DDBJ whole genome shotgun (WGS) entry which is preliminary data.</text>
</comment>
<proteinExistence type="predicted"/>
<dbReference type="AlphaFoldDB" id="A0A543IGL3"/>
<dbReference type="OrthoDB" id="3568381at2"/>
<sequence>MTAIVLDKLEYDVLNAVTLKKMASAPVVAQVCGAEISQVEAVLSALAEQGLVALIEGAALPGDDAEPTLARAAAHHYAAVREDHEIASLVDRFEATNTRFLQTMSSWQQVDVGGRKVANDHSDSAYDDKVISRLGRLVRALDPLLDALAGHDGRFAAYRRRFETATELIDRGEHQLVSSPTEDSVHNIWFEFHEDLLRTLGRKRAV</sequence>
<protein>
    <submittedName>
        <fullName evidence="1">Uncharacterized protein</fullName>
    </submittedName>
</protein>
<evidence type="ECO:0000313" key="1">
    <source>
        <dbReference type="EMBL" id="TQM69660.1"/>
    </source>
</evidence>
<reference evidence="1 2" key="1">
    <citation type="submission" date="2019-06" db="EMBL/GenBank/DDBJ databases">
        <title>Sequencing the genomes of 1000 actinobacteria strains.</title>
        <authorList>
            <person name="Klenk H.-P."/>
        </authorList>
    </citation>
    <scope>NUCLEOTIDE SEQUENCE [LARGE SCALE GENOMIC DNA]</scope>
    <source>
        <strain evidence="1 2">DSM 45043</strain>
    </source>
</reference>
<dbReference type="RefSeq" id="WP_141969959.1">
    <property type="nucleotide sequence ID" value="NZ_VFPO01000001.1"/>
</dbReference>